<feature type="transmembrane region" description="Helical" evidence="9">
    <location>
        <begin position="158"/>
        <end position="176"/>
    </location>
</feature>
<dbReference type="InterPro" id="IPR044878">
    <property type="entry name" value="UbiA_sf"/>
</dbReference>
<dbReference type="Proteomes" id="UP000292958">
    <property type="component" value="Unassembled WGS sequence"/>
</dbReference>
<dbReference type="GO" id="GO:0005886">
    <property type="term" value="C:plasma membrane"/>
    <property type="evidence" value="ECO:0007669"/>
    <property type="project" value="UniProtKB-SubCell"/>
</dbReference>
<reference evidence="10 11" key="1">
    <citation type="submission" date="2019-02" db="EMBL/GenBank/DDBJ databases">
        <title>Genomic Encyclopedia of Archaeal and Bacterial Type Strains, Phase II (KMG-II): from individual species to whole genera.</title>
        <authorList>
            <person name="Goeker M."/>
        </authorList>
    </citation>
    <scope>NUCLEOTIDE SEQUENCE [LARGE SCALE GENOMIC DNA]</scope>
    <source>
        <strain evidence="10 11">DSM 18101</strain>
    </source>
</reference>
<evidence type="ECO:0000256" key="9">
    <source>
        <dbReference type="HAMAP-Rule" id="MF_00154"/>
    </source>
</evidence>
<dbReference type="HAMAP" id="MF_00154">
    <property type="entry name" value="CyoE_CtaB"/>
    <property type="match status" value="1"/>
</dbReference>
<dbReference type="InterPro" id="IPR030470">
    <property type="entry name" value="UbiA_prenylTrfase_CS"/>
</dbReference>
<feature type="transmembrane region" description="Helical" evidence="9">
    <location>
        <begin position="324"/>
        <end position="341"/>
    </location>
</feature>
<comment type="pathway">
    <text evidence="9">Porphyrin-containing compound metabolism; heme O biosynthesis; heme O from protoheme: step 1/1.</text>
</comment>
<dbReference type="PANTHER" id="PTHR43448">
    <property type="entry name" value="PROTOHEME IX FARNESYLTRANSFERASE, MITOCHONDRIAL"/>
    <property type="match status" value="1"/>
</dbReference>
<feature type="transmembrane region" description="Helical" evidence="9">
    <location>
        <begin position="285"/>
        <end position="303"/>
    </location>
</feature>
<feature type="transmembrane region" description="Helical" evidence="9">
    <location>
        <begin position="89"/>
        <end position="111"/>
    </location>
</feature>
<evidence type="ECO:0000313" key="10">
    <source>
        <dbReference type="EMBL" id="RZU40493.1"/>
    </source>
</evidence>
<dbReference type="GO" id="GO:0048034">
    <property type="term" value="P:heme O biosynthetic process"/>
    <property type="evidence" value="ECO:0007669"/>
    <property type="project" value="UniProtKB-UniRule"/>
</dbReference>
<dbReference type="NCBIfam" id="TIGR01473">
    <property type="entry name" value="cyoE_ctaB"/>
    <property type="match status" value="1"/>
</dbReference>
<dbReference type="InterPro" id="IPR000537">
    <property type="entry name" value="UbiA_prenyltransferase"/>
</dbReference>
<comment type="catalytic activity">
    <reaction evidence="8 9">
        <text>heme b + (2E,6E)-farnesyl diphosphate + H2O = Fe(II)-heme o + diphosphate</text>
        <dbReference type="Rhea" id="RHEA:28070"/>
        <dbReference type="ChEBI" id="CHEBI:15377"/>
        <dbReference type="ChEBI" id="CHEBI:33019"/>
        <dbReference type="ChEBI" id="CHEBI:60344"/>
        <dbReference type="ChEBI" id="CHEBI:60530"/>
        <dbReference type="ChEBI" id="CHEBI:175763"/>
        <dbReference type="EC" id="2.5.1.141"/>
    </reaction>
</comment>
<keyword evidence="5 9" id="KW-1133">Transmembrane helix</keyword>
<feature type="transmembrane region" description="Helical" evidence="9">
    <location>
        <begin position="62"/>
        <end position="83"/>
    </location>
</feature>
<keyword evidence="7 9" id="KW-0472">Membrane</keyword>
<name>A0A4Q7YU00_9BACT</name>
<dbReference type="PROSITE" id="PS00943">
    <property type="entry name" value="UBIA"/>
    <property type="match status" value="1"/>
</dbReference>
<accession>A0A4Q7YU00</accession>
<evidence type="ECO:0000256" key="8">
    <source>
        <dbReference type="ARBA" id="ARBA00047690"/>
    </source>
</evidence>
<organism evidence="10 11">
    <name type="scientific">Edaphobacter modestus</name>
    <dbReference type="NCBI Taxonomy" id="388466"/>
    <lineage>
        <taxon>Bacteria</taxon>
        <taxon>Pseudomonadati</taxon>
        <taxon>Acidobacteriota</taxon>
        <taxon>Terriglobia</taxon>
        <taxon>Terriglobales</taxon>
        <taxon>Acidobacteriaceae</taxon>
        <taxon>Edaphobacter</taxon>
    </lineage>
</organism>
<evidence type="ECO:0000256" key="3">
    <source>
        <dbReference type="ARBA" id="ARBA00022679"/>
    </source>
</evidence>
<comment type="miscellaneous">
    <text evidence="9">Carbon 2 of the heme B porphyrin ring is defined according to the Fischer nomenclature.</text>
</comment>
<dbReference type="PANTHER" id="PTHR43448:SF2">
    <property type="entry name" value="PROTOHEME IX FARNESYLTRANSFERASE, MITOCHONDRIAL"/>
    <property type="match status" value="1"/>
</dbReference>
<dbReference type="CDD" id="cd13957">
    <property type="entry name" value="PT_UbiA_Cox10"/>
    <property type="match status" value="1"/>
</dbReference>
<feature type="transmembrane region" description="Helical" evidence="9">
    <location>
        <begin position="210"/>
        <end position="234"/>
    </location>
</feature>
<evidence type="ECO:0000256" key="4">
    <source>
        <dbReference type="ARBA" id="ARBA00022692"/>
    </source>
</evidence>
<evidence type="ECO:0000256" key="2">
    <source>
        <dbReference type="ARBA" id="ARBA00022475"/>
    </source>
</evidence>
<evidence type="ECO:0000256" key="6">
    <source>
        <dbReference type="ARBA" id="ARBA00023133"/>
    </source>
</evidence>
<dbReference type="EC" id="2.5.1.141" evidence="9"/>
<proteinExistence type="inferred from homology"/>
<evidence type="ECO:0000256" key="5">
    <source>
        <dbReference type="ARBA" id="ARBA00022989"/>
    </source>
</evidence>
<evidence type="ECO:0000256" key="7">
    <source>
        <dbReference type="ARBA" id="ARBA00023136"/>
    </source>
</evidence>
<keyword evidence="11" id="KW-1185">Reference proteome</keyword>
<dbReference type="UniPathway" id="UPA00834">
    <property type="reaction ID" value="UER00712"/>
</dbReference>
<keyword evidence="2 9" id="KW-1003">Cell membrane</keyword>
<comment type="similarity">
    <text evidence="9">Belongs to the UbiA prenyltransferase family. Protoheme IX farnesyltransferase subfamily.</text>
</comment>
<dbReference type="GO" id="GO:0008495">
    <property type="term" value="F:protoheme IX farnesyltransferase activity"/>
    <property type="evidence" value="ECO:0007669"/>
    <property type="project" value="UniProtKB-UniRule"/>
</dbReference>
<feature type="transmembrane region" description="Helical" evidence="9">
    <location>
        <begin position="132"/>
        <end position="152"/>
    </location>
</feature>
<keyword evidence="3 9" id="KW-0808">Transferase</keyword>
<dbReference type="Pfam" id="PF01040">
    <property type="entry name" value="UbiA"/>
    <property type="match status" value="1"/>
</dbReference>
<sequence length="349" mass="37877">MRSIGYSRQASPRLALDESPFKKGYPYNVAQSATTPAAISSQKARAEPGLLADYATLFKLRVSVMVVITAGAGFYLASLASGISPFHAGLIQALAGIAVVTCGSSALNQALERRTDALMRRTSNRPMAAGRISLAHGLILGFSAIFFGSLYLAHTTNVLTGTLTLITAVGYVGIYTPLKRLTVLNTFIGAFPGALPPLIGWTAARGVIEWPAIALFAILFVWQFPHFMAIGWMYREDYASAGIRLTPTQPDEVFAARSTVIQSLFYAVLMVPVSMWPTWLGVTGHIYEVAAAILSLGYLWYTLRFARITRNPSAPESRTYARDLLKASVIYLPLLMAALMLDAKGRLLF</sequence>
<dbReference type="OrthoDB" id="9814417at2"/>
<evidence type="ECO:0000313" key="11">
    <source>
        <dbReference type="Proteomes" id="UP000292958"/>
    </source>
</evidence>
<dbReference type="EMBL" id="SHKW01000001">
    <property type="protein sequence ID" value="RZU40493.1"/>
    <property type="molecule type" value="Genomic_DNA"/>
</dbReference>
<feature type="transmembrane region" description="Helical" evidence="9">
    <location>
        <begin position="183"/>
        <end position="204"/>
    </location>
</feature>
<dbReference type="AlphaFoldDB" id="A0A4Q7YU00"/>
<keyword evidence="4 9" id="KW-0812">Transmembrane</keyword>
<dbReference type="InterPro" id="IPR006369">
    <property type="entry name" value="Protohaem_IX_farnesylTrfase"/>
</dbReference>
<dbReference type="Gene3D" id="1.10.357.140">
    <property type="entry name" value="UbiA prenyltransferase"/>
    <property type="match status" value="1"/>
</dbReference>
<keyword evidence="6 9" id="KW-0350">Heme biosynthesis</keyword>
<protein>
    <recommendedName>
        <fullName evidence="9">Protoheme IX farnesyltransferase</fullName>
        <ecNumber evidence="9">2.5.1.141</ecNumber>
    </recommendedName>
    <alternativeName>
        <fullName evidence="9">Heme B farnesyltransferase</fullName>
    </alternativeName>
    <alternativeName>
        <fullName evidence="9">Heme O synthase</fullName>
    </alternativeName>
</protein>
<evidence type="ECO:0000256" key="1">
    <source>
        <dbReference type="ARBA" id="ARBA00004141"/>
    </source>
</evidence>
<comment type="function">
    <text evidence="9">Converts heme B (protoheme IX) to heme O by substitution of the vinyl group on carbon 2 of heme B porphyrin ring with a hydroxyethyl farnesyl side group.</text>
</comment>
<comment type="caution">
    <text evidence="10">The sequence shown here is derived from an EMBL/GenBank/DDBJ whole genome shotgun (WGS) entry which is preliminary data.</text>
</comment>
<feature type="transmembrane region" description="Helical" evidence="9">
    <location>
        <begin position="254"/>
        <end position="273"/>
    </location>
</feature>
<comment type="subcellular location">
    <subcellularLocation>
        <location evidence="9">Cell membrane</location>
        <topology evidence="9">Multi-pass membrane protein</topology>
    </subcellularLocation>
    <subcellularLocation>
        <location evidence="1">Membrane</location>
        <topology evidence="1">Multi-pass membrane protein</topology>
    </subcellularLocation>
</comment>
<gene>
    <name evidence="9" type="primary">ctaB</name>
    <name evidence="10" type="ORF">BDD14_1957</name>
</gene>